<dbReference type="Pfam" id="PF01553">
    <property type="entry name" value="Acyltransferase"/>
    <property type="match status" value="1"/>
</dbReference>
<evidence type="ECO:0000313" key="6">
    <source>
        <dbReference type="EMBL" id="TQE98746.1"/>
    </source>
</evidence>
<evidence type="ECO:0000259" key="5">
    <source>
        <dbReference type="SMART" id="SM00563"/>
    </source>
</evidence>
<keyword evidence="4" id="KW-0812">Transmembrane</keyword>
<gene>
    <name evidence="6" type="ORF">FKY71_12180</name>
</gene>
<feature type="domain" description="Phospholipid/glycerol acyltransferase" evidence="5">
    <location>
        <begin position="85"/>
        <end position="199"/>
    </location>
</feature>
<evidence type="ECO:0000313" key="7">
    <source>
        <dbReference type="Proteomes" id="UP000315400"/>
    </source>
</evidence>
<dbReference type="InterPro" id="IPR002123">
    <property type="entry name" value="Plipid/glycerol_acylTrfase"/>
</dbReference>
<evidence type="ECO:0000256" key="3">
    <source>
        <dbReference type="ARBA" id="ARBA00023315"/>
    </source>
</evidence>
<comment type="caution">
    <text evidence="6">The sequence shown here is derived from an EMBL/GenBank/DDBJ whole genome shotgun (WGS) entry which is preliminary data.</text>
</comment>
<dbReference type="PANTHER" id="PTHR10434:SF40">
    <property type="entry name" value="1-ACYL-SN-GLYCEROL-3-PHOSPHATE ACYLTRANSFERASE"/>
    <property type="match status" value="1"/>
</dbReference>
<dbReference type="SMART" id="SM00563">
    <property type="entry name" value="PlsC"/>
    <property type="match status" value="1"/>
</dbReference>
<keyword evidence="3 6" id="KW-0012">Acyltransferase</keyword>
<dbReference type="GO" id="GO:0003841">
    <property type="term" value="F:1-acylglycerol-3-phosphate O-acyltransferase activity"/>
    <property type="evidence" value="ECO:0007669"/>
    <property type="project" value="TreeGrafter"/>
</dbReference>
<dbReference type="GO" id="GO:0006654">
    <property type="term" value="P:phosphatidic acid biosynthetic process"/>
    <property type="evidence" value="ECO:0007669"/>
    <property type="project" value="TreeGrafter"/>
</dbReference>
<dbReference type="SUPFAM" id="SSF69593">
    <property type="entry name" value="Glycerol-3-phosphate (1)-acyltransferase"/>
    <property type="match status" value="1"/>
</dbReference>
<name>A0A540VQ14_9GAMM</name>
<dbReference type="CDD" id="cd07989">
    <property type="entry name" value="LPLAT_AGPAT-like"/>
    <property type="match status" value="1"/>
</dbReference>
<feature type="transmembrane region" description="Helical" evidence="4">
    <location>
        <begin position="21"/>
        <end position="42"/>
    </location>
</feature>
<reference evidence="6 7" key="1">
    <citation type="submission" date="2019-06" db="EMBL/GenBank/DDBJ databases">
        <title>Metagenome assembled Genome of Spiribacter salinus SL48-SHIP from the microbial mat of Salt Lake 48 (Novosibirsk region, Russia).</title>
        <authorList>
            <person name="Shipova A."/>
            <person name="Rozanov A.S."/>
            <person name="Bryanskaya A.V."/>
            <person name="Peltek S.E."/>
        </authorList>
    </citation>
    <scope>NUCLEOTIDE SEQUENCE [LARGE SCALE GENOMIC DNA]</scope>
    <source>
        <strain evidence="6">SL48-SHIP-2</strain>
    </source>
</reference>
<proteinExistence type="predicted"/>
<accession>A0A540VQ14</accession>
<keyword evidence="4" id="KW-1133">Transmembrane helix</keyword>
<sequence length="252" mass="28404">MTTETSASDPTTHRGSLVRGVLFYTGLVVTVIVWAIISLPSFPLPIRWRYWWITRWCDLVGVLLRVFGNIRVNIEGLEHRPNTPGVVLAKHQSAWETLNLLPWFYPQTWVLKRELLRIPLFGWGLGRLDPIAIDRGASREALRQVIEQGERRLAAGRWVVVFPEGTRVLPGEKVRYQQGGALLACRAGVPVTPVAHNAGEHWLRHGWRLRPGVIQVRIGPAIDTTDKSPAEVIRATEAWIESAMETLPTAPR</sequence>
<evidence type="ECO:0000256" key="4">
    <source>
        <dbReference type="SAM" id="Phobius"/>
    </source>
</evidence>
<dbReference type="STRING" id="1260251.SPISAL_00025"/>
<dbReference type="Proteomes" id="UP000315400">
    <property type="component" value="Unassembled WGS sequence"/>
</dbReference>
<comment type="pathway">
    <text evidence="1">Lipid metabolism.</text>
</comment>
<evidence type="ECO:0000256" key="2">
    <source>
        <dbReference type="ARBA" id="ARBA00022679"/>
    </source>
</evidence>
<dbReference type="PANTHER" id="PTHR10434">
    <property type="entry name" value="1-ACYL-SN-GLYCEROL-3-PHOSPHATE ACYLTRANSFERASE"/>
    <property type="match status" value="1"/>
</dbReference>
<organism evidence="6 7">
    <name type="scientific">Spiribacter salinus</name>
    <dbReference type="NCBI Taxonomy" id="1335746"/>
    <lineage>
        <taxon>Bacteria</taxon>
        <taxon>Pseudomonadati</taxon>
        <taxon>Pseudomonadota</taxon>
        <taxon>Gammaproteobacteria</taxon>
        <taxon>Chromatiales</taxon>
        <taxon>Ectothiorhodospiraceae</taxon>
        <taxon>Spiribacter</taxon>
    </lineage>
</organism>
<protein>
    <submittedName>
        <fullName evidence="6">1-acyl-sn-glycerol-3-phosphate acyltransferase</fullName>
    </submittedName>
</protein>
<dbReference type="EMBL" id="VIFK01000141">
    <property type="protein sequence ID" value="TQE98746.1"/>
    <property type="molecule type" value="Genomic_DNA"/>
</dbReference>
<keyword evidence="2 6" id="KW-0808">Transferase</keyword>
<evidence type="ECO:0000256" key="1">
    <source>
        <dbReference type="ARBA" id="ARBA00005189"/>
    </source>
</evidence>
<keyword evidence="4" id="KW-0472">Membrane</keyword>
<dbReference type="AlphaFoldDB" id="A0A540VQ14"/>